<dbReference type="InterPro" id="IPR008271">
    <property type="entry name" value="Ser/Thr_kinase_AS"/>
</dbReference>
<evidence type="ECO:0000313" key="15">
    <source>
        <dbReference type="Proteomes" id="UP000228380"/>
    </source>
</evidence>
<dbReference type="InterPro" id="IPR000719">
    <property type="entry name" value="Prot_kinase_dom"/>
</dbReference>
<dbReference type="GeneID" id="103724286"/>
<dbReference type="PROSITE" id="PS50011">
    <property type="entry name" value="PROTEIN_KINASE_DOM"/>
    <property type="match status" value="1"/>
</dbReference>
<dbReference type="Gene3D" id="1.10.510.10">
    <property type="entry name" value="Transferase(Phosphotransferase) domain 1"/>
    <property type="match status" value="1"/>
</dbReference>
<dbReference type="GO" id="GO:0004672">
    <property type="term" value="F:protein kinase activity"/>
    <property type="evidence" value="ECO:0007669"/>
    <property type="project" value="InterPro"/>
</dbReference>
<feature type="chain" id="PRO_5034084979" evidence="13">
    <location>
        <begin position="22"/>
        <end position="200"/>
    </location>
</feature>
<dbReference type="PANTHER" id="PTHR47989:SF62">
    <property type="entry name" value="OS05G0423500 PROTEIN"/>
    <property type="match status" value="1"/>
</dbReference>
<dbReference type="KEGG" id="pda:103724286"/>
<feature type="signal peptide" evidence="13">
    <location>
        <begin position="1"/>
        <end position="21"/>
    </location>
</feature>
<evidence type="ECO:0000313" key="16">
    <source>
        <dbReference type="RefSeq" id="XP_008813720.2"/>
    </source>
</evidence>
<dbReference type="Pfam" id="PF00069">
    <property type="entry name" value="Pkinase"/>
    <property type="match status" value="1"/>
</dbReference>
<dbReference type="OrthoDB" id="4062651at2759"/>
<keyword evidence="5" id="KW-0812">Transmembrane</keyword>
<sequence length="200" mass="22056">MKELTMHMILSVLNLIFLVKGLDYLHNGNNPRIIHRDVKCSNILLDSEMNAKVGDFGLSKQVLRADATHVTTAVKGTAGYLDPEYYATQQLTEKSDVYSFGVVLLELICGREPLSHAGSPDSYSLVLWAKPYLQAGSLEIVDESLKDCFDAESMRKASSIAVRCVERDASERPTIAEVLAELKEAYSIQLTSLSSGGHLY</sequence>
<dbReference type="GO" id="GO:0005886">
    <property type="term" value="C:plasma membrane"/>
    <property type="evidence" value="ECO:0007669"/>
    <property type="project" value="UniProtKB-SubCell"/>
</dbReference>
<name>A0A8B7D5L1_PHODC</name>
<keyword evidence="9" id="KW-1133">Transmembrane helix</keyword>
<keyword evidence="15" id="KW-1185">Reference proteome</keyword>
<evidence type="ECO:0000256" key="12">
    <source>
        <dbReference type="ARBA" id="ARBA00023180"/>
    </source>
</evidence>
<dbReference type="InterPro" id="IPR011009">
    <property type="entry name" value="Kinase-like_dom_sf"/>
</dbReference>
<proteinExistence type="inferred from homology"/>
<dbReference type="SUPFAM" id="SSF56112">
    <property type="entry name" value="Protein kinase-like (PK-like)"/>
    <property type="match status" value="1"/>
</dbReference>
<evidence type="ECO:0000256" key="4">
    <source>
        <dbReference type="ARBA" id="ARBA00022475"/>
    </source>
</evidence>
<evidence type="ECO:0000256" key="3">
    <source>
        <dbReference type="ARBA" id="ARBA00010217"/>
    </source>
</evidence>
<evidence type="ECO:0000256" key="10">
    <source>
        <dbReference type="ARBA" id="ARBA00023136"/>
    </source>
</evidence>
<accession>A0A8B7D5L1</accession>
<keyword evidence="8" id="KW-0067">ATP-binding</keyword>
<keyword evidence="10" id="KW-0472">Membrane</keyword>
<dbReference type="SMART" id="SM00220">
    <property type="entry name" value="S_TKc"/>
    <property type="match status" value="1"/>
</dbReference>
<keyword evidence="11" id="KW-0675">Receptor</keyword>
<comment type="similarity">
    <text evidence="3">In the C-terminal section; belongs to the protein kinase superfamily. Ser/Thr protein kinase family.</text>
</comment>
<evidence type="ECO:0000256" key="5">
    <source>
        <dbReference type="ARBA" id="ARBA00022692"/>
    </source>
</evidence>
<keyword evidence="7" id="KW-0547">Nucleotide-binding</keyword>
<keyword evidence="4" id="KW-1003">Cell membrane</keyword>
<dbReference type="FunFam" id="1.10.510.10:FF:000240">
    <property type="entry name" value="Lectin-domain containing receptor kinase A4.3"/>
    <property type="match status" value="1"/>
</dbReference>
<gene>
    <name evidence="16" type="primary">LOC103724286</name>
</gene>
<evidence type="ECO:0000256" key="7">
    <source>
        <dbReference type="ARBA" id="ARBA00022741"/>
    </source>
</evidence>
<keyword evidence="12" id="KW-0325">Glycoprotein</keyword>
<evidence type="ECO:0000259" key="14">
    <source>
        <dbReference type="PROSITE" id="PS50011"/>
    </source>
</evidence>
<keyword evidence="6 13" id="KW-0732">Signal</keyword>
<protein>
    <submittedName>
        <fullName evidence="16">Probable LRR receptor-like serine/threonine-protein kinase At5g48740</fullName>
    </submittedName>
</protein>
<evidence type="ECO:0000256" key="9">
    <source>
        <dbReference type="ARBA" id="ARBA00022989"/>
    </source>
</evidence>
<comment type="similarity">
    <text evidence="2">In the N-terminal section; belongs to the leguminous lectin family.</text>
</comment>
<organism evidence="15 16">
    <name type="scientific">Phoenix dactylifera</name>
    <name type="common">Date palm</name>
    <dbReference type="NCBI Taxonomy" id="42345"/>
    <lineage>
        <taxon>Eukaryota</taxon>
        <taxon>Viridiplantae</taxon>
        <taxon>Streptophyta</taxon>
        <taxon>Embryophyta</taxon>
        <taxon>Tracheophyta</taxon>
        <taxon>Spermatophyta</taxon>
        <taxon>Magnoliopsida</taxon>
        <taxon>Liliopsida</taxon>
        <taxon>Arecaceae</taxon>
        <taxon>Coryphoideae</taxon>
        <taxon>Phoeniceae</taxon>
        <taxon>Phoenix</taxon>
    </lineage>
</organism>
<evidence type="ECO:0000256" key="11">
    <source>
        <dbReference type="ARBA" id="ARBA00023170"/>
    </source>
</evidence>
<dbReference type="AlphaFoldDB" id="A0A8B7D5L1"/>
<dbReference type="RefSeq" id="XP_008813720.2">
    <property type="nucleotide sequence ID" value="XM_008815498.4"/>
</dbReference>
<dbReference type="Proteomes" id="UP000228380">
    <property type="component" value="Unplaced"/>
</dbReference>
<evidence type="ECO:0000256" key="1">
    <source>
        <dbReference type="ARBA" id="ARBA00004251"/>
    </source>
</evidence>
<evidence type="ECO:0000256" key="2">
    <source>
        <dbReference type="ARBA" id="ARBA00008536"/>
    </source>
</evidence>
<dbReference type="GO" id="GO:0002229">
    <property type="term" value="P:defense response to oomycetes"/>
    <property type="evidence" value="ECO:0007669"/>
    <property type="project" value="UniProtKB-ARBA"/>
</dbReference>
<dbReference type="GO" id="GO:0005524">
    <property type="term" value="F:ATP binding"/>
    <property type="evidence" value="ECO:0007669"/>
    <property type="project" value="UniProtKB-KW"/>
</dbReference>
<dbReference type="PANTHER" id="PTHR47989">
    <property type="entry name" value="OS01G0750732 PROTEIN"/>
    <property type="match status" value="1"/>
</dbReference>
<feature type="domain" description="Protein kinase" evidence="14">
    <location>
        <begin position="1"/>
        <end position="200"/>
    </location>
</feature>
<evidence type="ECO:0000256" key="13">
    <source>
        <dbReference type="SAM" id="SignalP"/>
    </source>
</evidence>
<evidence type="ECO:0000256" key="8">
    <source>
        <dbReference type="ARBA" id="ARBA00022840"/>
    </source>
</evidence>
<dbReference type="PROSITE" id="PS00108">
    <property type="entry name" value="PROTEIN_KINASE_ST"/>
    <property type="match status" value="1"/>
</dbReference>
<comment type="subcellular location">
    <subcellularLocation>
        <location evidence="1">Cell membrane</location>
        <topology evidence="1">Single-pass type I membrane protein</topology>
    </subcellularLocation>
</comment>
<evidence type="ECO:0000256" key="6">
    <source>
        <dbReference type="ARBA" id="ARBA00022729"/>
    </source>
</evidence>
<reference evidence="16" key="1">
    <citation type="submission" date="2025-08" db="UniProtKB">
        <authorList>
            <consortium name="RefSeq"/>
        </authorList>
    </citation>
    <scope>IDENTIFICATION</scope>
    <source>
        <tissue evidence="16">Young leaves</tissue>
    </source>
</reference>